<name>A0ACB7WPR8_DIOAL</name>
<evidence type="ECO:0000313" key="1">
    <source>
        <dbReference type="EMBL" id="KAH7690218.1"/>
    </source>
</evidence>
<evidence type="ECO:0000313" key="2">
    <source>
        <dbReference type="Proteomes" id="UP000827976"/>
    </source>
</evidence>
<reference evidence="2" key="1">
    <citation type="journal article" date="2022" name="Nat. Commun.">
        <title>Chromosome evolution and the genetic basis of agronomically important traits in greater yam.</title>
        <authorList>
            <person name="Bredeson J.V."/>
            <person name="Lyons J.B."/>
            <person name="Oniyinde I.O."/>
            <person name="Okereke N.R."/>
            <person name="Kolade O."/>
            <person name="Nnabue I."/>
            <person name="Nwadili C.O."/>
            <person name="Hribova E."/>
            <person name="Parker M."/>
            <person name="Nwogha J."/>
            <person name="Shu S."/>
            <person name="Carlson J."/>
            <person name="Kariba R."/>
            <person name="Muthemba S."/>
            <person name="Knop K."/>
            <person name="Barton G.J."/>
            <person name="Sherwood A.V."/>
            <person name="Lopez-Montes A."/>
            <person name="Asiedu R."/>
            <person name="Jamnadass R."/>
            <person name="Muchugi A."/>
            <person name="Goodstein D."/>
            <person name="Egesi C.N."/>
            <person name="Featherston J."/>
            <person name="Asfaw A."/>
            <person name="Simpson G.G."/>
            <person name="Dolezel J."/>
            <person name="Hendre P.S."/>
            <person name="Van Deynze A."/>
            <person name="Kumar P.L."/>
            <person name="Obidiegwu J.E."/>
            <person name="Bhattacharjee R."/>
            <person name="Rokhsar D.S."/>
        </authorList>
    </citation>
    <scope>NUCLEOTIDE SEQUENCE [LARGE SCALE GENOMIC DNA]</scope>
    <source>
        <strain evidence="2">cv. TDa95/00328</strain>
    </source>
</reference>
<dbReference type="Proteomes" id="UP000827976">
    <property type="component" value="Chromosome 2"/>
</dbReference>
<proteinExistence type="predicted"/>
<organism evidence="1 2">
    <name type="scientific">Dioscorea alata</name>
    <name type="common">Purple yam</name>
    <dbReference type="NCBI Taxonomy" id="55571"/>
    <lineage>
        <taxon>Eukaryota</taxon>
        <taxon>Viridiplantae</taxon>
        <taxon>Streptophyta</taxon>
        <taxon>Embryophyta</taxon>
        <taxon>Tracheophyta</taxon>
        <taxon>Spermatophyta</taxon>
        <taxon>Magnoliopsida</taxon>
        <taxon>Liliopsida</taxon>
        <taxon>Dioscoreales</taxon>
        <taxon>Dioscoreaceae</taxon>
        <taxon>Dioscorea</taxon>
    </lineage>
</organism>
<dbReference type="EMBL" id="CM037012">
    <property type="protein sequence ID" value="KAH7690218.1"/>
    <property type="molecule type" value="Genomic_DNA"/>
</dbReference>
<comment type="caution">
    <text evidence="1">The sequence shown here is derived from an EMBL/GenBank/DDBJ whole genome shotgun (WGS) entry which is preliminary data.</text>
</comment>
<gene>
    <name evidence="1" type="ORF">IHE45_02G032200</name>
</gene>
<keyword evidence="2" id="KW-1185">Reference proteome</keyword>
<protein>
    <submittedName>
        <fullName evidence="1">Uncharacterized protein</fullName>
    </submittedName>
</protein>
<sequence>MRAFLGGLPMVIEWVPLMAGSSNKQLRRGRREDEEGGEGFGDPQVGGCSAAVVAGGEEKPVHVKISLSRCARRRGREGEERTANSGGKSAARGRLQAVADEGFD</sequence>
<accession>A0ACB7WPR8</accession>